<evidence type="ECO:0000256" key="1">
    <source>
        <dbReference type="SAM" id="MobiDB-lite"/>
    </source>
</evidence>
<dbReference type="GO" id="GO:0016787">
    <property type="term" value="F:hydrolase activity"/>
    <property type="evidence" value="ECO:0007669"/>
    <property type="project" value="UniProtKB-KW"/>
</dbReference>
<accession>A0A6J4RG30</accession>
<evidence type="ECO:0000313" key="4">
    <source>
        <dbReference type="EMBL" id="CAA9472718.1"/>
    </source>
</evidence>
<feature type="transmembrane region" description="Helical" evidence="2">
    <location>
        <begin position="41"/>
        <end position="61"/>
    </location>
</feature>
<dbReference type="InterPro" id="IPR011621">
    <property type="entry name" value="Metal-dep_PHydrolase_7TM_intra"/>
</dbReference>
<evidence type="ECO:0000259" key="3">
    <source>
        <dbReference type="PROSITE" id="PS51831"/>
    </source>
</evidence>
<dbReference type="AlphaFoldDB" id="A0A6J4RG30"/>
<dbReference type="SUPFAM" id="SSF109604">
    <property type="entry name" value="HD-domain/PDEase-like"/>
    <property type="match status" value="1"/>
</dbReference>
<feature type="transmembrane region" description="Helical" evidence="2">
    <location>
        <begin position="225"/>
        <end position="243"/>
    </location>
</feature>
<dbReference type="Pfam" id="PF01966">
    <property type="entry name" value="HD"/>
    <property type="match status" value="1"/>
</dbReference>
<dbReference type="InterPro" id="IPR006674">
    <property type="entry name" value="HD_domain"/>
</dbReference>
<dbReference type="EMBL" id="CADCVM010000078">
    <property type="protein sequence ID" value="CAA9472718.1"/>
    <property type="molecule type" value="Genomic_DNA"/>
</dbReference>
<dbReference type="PROSITE" id="PS51831">
    <property type="entry name" value="HD"/>
    <property type="match status" value="1"/>
</dbReference>
<feature type="transmembrane region" description="Helical" evidence="2">
    <location>
        <begin position="194"/>
        <end position="213"/>
    </location>
</feature>
<feature type="domain" description="HD" evidence="3">
    <location>
        <begin position="308"/>
        <end position="451"/>
    </location>
</feature>
<feature type="transmembrane region" description="Helical" evidence="2">
    <location>
        <begin position="127"/>
        <end position="148"/>
    </location>
</feature>
<organism evidence="4">
    <name type="scientific">uncultured Rubrobacteraceae bacterium</name>
    <dbReference type="NCBI Taxonomy" id="349277"/>
    <lineage>
        <taxon>Bacteria</taxon>
        <taxon>Bacillati</taxon>
        <taxon>Actinomycetota</taxon>
        <taxon>Rubrobacteria</taxon>
        <taxon>Rubrobacterales</taxon>
        <taxon>Rubrobacteraceae</taxon>
        <taxon>environmental samples</taxon>
    </lineage>
</organism>
<feature type="region of interest" description="Disordered" evidence="1">
    <location>
        <begin position="513"/>
        <end position="564"/>
    </location>
</feature>
<dbReference type="PANTHER" id="PTHR36442:SF1">
    <property type="entry name" value="CYCLIC-DI-AMP PHOSPHODIESTERASE PGPH"/>
    <property type="match status" value="1"/>
</dbReference>
<dbReference type="NCBIfam" id="TIGR00277">
    <property type="entry name" value="HDIG"/>
    <property type="match status" value="1"/>
</dbReference>
<evidence type="ECO:0000256" key="2">
    <source>
        <dbReference type="SAM" id="Phobius"/>
    </source>
</evidence>
<keyword evidence="4" id="KW-0378">Hydrolase</keyword>
<reference evidence="4" key="1">
    <citation type="submission" date="2020-02" db="EMBL/GenBank/DDBJ databases">
        <authorList>
            <person name="Meier V. D."/>
        </authorList>
    </citation>
    <scope>NUCLEOTIDE SEQUENCE</scope>
    <source>
        <strain evidence="4">AVDCRST_MAG05</strain>
    </source>
</reference>
<dbReference type="CDD" id="cd00077">
    <property type="entry name" value="HDc"/>
    <property type="match status" value="1"/>
</dbReference>
<dbReference type="InterPro" id="IPR052722">
    <property type="entry name" value="PgpH_phosphodiesterase"/>
</dbReference>
<protein>
    <submittedName>
        <fullName evidence="4">Membrane protein containing HD superfamily hydrolase domain, YQFF ortholog</fullName>
    </submittedName>
</protein>
<dbReference type="InterPro" id="IPR006675">
    <property type="entry name" value="HDIG_dom"/>
</dbReference>
<name>A0A6J4RG30_9ACTN</name>
<dbReference type="Gene3D" id="1.10.3210.10">
    <property type="entry name" value="Hypothetical protein af1432"/>
    <property type="match status" value="1"/>
</dbReference>
<dbReference type="SMART" id="SM00471">
    <property type="entry name" value="HDc"/>
    <property type="match status" value="1"/>
</dbReference>
<dbReference type="Pfam" id="PF07698">
    <property type="entry name" value="7TM-7TMR_HD"/>
    <property type="match status" value="1"/>
</dbReference>
<feature type="transmembrane region" description="Helical" evidence="2">
    <location>
        <begin position="94"/>
        <end position="115"/>
    </location>
</feature>
<feature type="transmembrane region" description="Helical" evidence="2">
    <location>
        <begin position="255"/>
        <end position="275"/>
    </location>
</feature>
<proteinExistence type="predicted"/>
<feature type="compositionally biased region" description="Basic and acidic residues" evidence="1">
    <location>
        <begin position="547"/>
        <end position="558"/>
    </location>
</feature>
<gene>
    <name evidence="4" type="ORF">AVDCRST_MAG05-681</name>
</gene>
<feature type="transmembrane region" description="Helical" evidence="2">
    <location>
        <begin position="160"/>
        <end position="182"/>
    </location>
</feature>
<keyword evidence="2" id="KW-1133">Transmembrane helix</keyword>
<keyword evidence="2" id="KW-0472">Membrane</keyword>
<dbReference type="PANTHER" id="PTHR36442">
    <property type="entry name" value="CYCLIC-DI-AMP PHOSPHODIESTERASE PGPH"/>
    <property type="match status" value="1"/>
</dbReference>
<dbReference type="InterPro" id="IPR003607">
    <property type="entry name" value="HD/PDEase_dom"/>
</dbReference>
<feature type="compositionally biased region" description="Gly residues" evidence="1">
    <location>
        <begin position="525"/>
        <end position="535"/>
    </location>
</feature>
<sequence>MKLKRSLPNPPLGARVDELHRPPTRSERFRAWIEDVPTMRLYVALTAVTWAALTALIGVGFRPPIERNVPEGIIQSGNLSRIEALLLDPNPNPWTVLLGVAMVVGIELGIAWYFLERFGIRILKTNTAIRIALAASLTVLFTALARFFTELNFNEYLTPLAGLSVIGTMLLGPRLMFLMVVVTSVNIGIMSGNNFLLTTALLLSSGFAIYTVVRVDSRQRLLKAGLFIALVTGVVTFAVGLIGGNDLGGSLKIGAAGLGSGLLSLMLAMVLLPLLEDAFNILTPMKLLEFSNTSNTLIHKLLQKAPGTFTHSMQVGTLAENAAERIGANALLARVGAYYHDIGKMEHPAYFIENQIGGINPHDALSPALSAKVIRRHVKDGLEMGRAWGLPQEILDIIAQHHGTTRIEYFYRKAVELDGDNVNEADFRYSGGLPQAKEAGIVMLADSIEATVKSLSKPTPKRIEDVVTDTINRKIDDGQFDECALTLREIHEVGEAILEALVGFLGPRIEYPGAPDARNGKPNGKQGGKPNGKSGGKPNARSNGKPTKGEAAKDDTRRAPGGAI</sequence>
<keyword evidence="2" id="KW-0812">Transmembrane</keyword>